<sequence>MSERLMTPEDLKRITGRVRYSKQAEWFMQMFGVEITRSFDGAPVMTWALYESLLARRAGLVEAGNDRSSTRKTKICSPFV</sequence>
<dbReference type="EMBL" id="FCNZ02000004">
    <property type="protein sequence ID" value="SAL26303.1"/>
    <property type="molecule type" value="Genomic_DNA"/>
</dbReference>
<name>A0A158G300_9BURK</name>
<keyword evidence="2" id="KW-1185">Reference proteome</keyword>
<protein>
    <submittedName>
        <fullName evidence="1">Uncharacterized protein</fullName>
    </submittedName>
</protein>
<dbReference type="RefSeq" id="WP_087629667.1">
    <property type="nucleotide sequence ID" value="NZ_FCNZ02000004.1"/>
</dbReference>
<dbReference type="STRING" id="326475.AWB66_01527"/>
<dbReference type="AlphaFoldDB" id="A0A158G300"/>
<comment type="caution">
    <text evidence="1">The sequence shown here is derived from an EMBL/GenBank/DDBJ whole genome shotgun (WGS) entry which is preliminary data.</text>
</comment>
<dbReference type="Proteomes" id="UP000054717">
    <property type="component" value="Unassembled WGS sequence"/>
</dbReference>
<evidence type="ECO:0000313" key="2">
    <source>
        <dbReference type="Proteomes" id="UP000054717"/>
    </source>
</evidence>
<organism evidence="1 2">
    <name type="scientific">Caballeronia telluris</name>
    <dbReference type="NCBI Taxonomy" id="326475"/>
    <lineage>
        <taxon>Bacteria</taxon>
        <taxon>Pseudomonadati</taxon>
        <taxon>Pseudomonadota</taxon>
        <taxon>Betaproteobacteria</taxon>
        <taxon>Burkholderiales</taxon>
        <taxon>Burkholderiaceae</taxon>
        <taxon>Caballeronia</taxon>
    </lineage>
</organism>
<reference evidence="1" key="1">
    <citation type="submission" date="2016-01" db="EMBL/GenBank/DDBJ databases">
        <authorList>
            <person name="Peeters Charlotte."/>
        </authorList>
    </citation>
    <scope>NUCLEOTIDE SEQUENCE</scope>
    <source>
        <strain evidence="1">LMG 22936</strain>
    </source>
</reference>
<proteinExistence type="predicted"/>
<evidence type="ECO:0000313" key="1">
    <source>
        <dbReference type="EMBL" id="SAL26303.1"/>
    </source>
</evidence>
<gene>
    <name evidence="1" type="ORF">AWB66_01527</name>
</gene>
<accession>A0A158G300</accession>